<dbReference type="InterPro" id="IPR027417">
    <property type="entry name" value="P-loop_NTPase"/>
</dbReference>
<dbReference type="Gene3D" id="3.40.50.300">
    <property type="entry name" value="P-loop containing nucleotide triphosphate hydrolases"/>
    <property type="match status" value="2"/>
</dbReference>
<dbReference type="NCBIfam" id="TIGR00348">
    <property type="entry name" value="hsdR"/>
    <property type="match status" value="1"/>
</dbReference>
<comment type="subunit">
    <text evidence="10">The type I restriction/modification system is composed of three polypeptides R, M and S.</text>
</comment>
<dbReference type="GO" id="GO:0003677">
    <property type="term" value="F:DNA binding"/>
    <property type="evidence" value="ECO:0007669"/>
    <property type="project" value="UniProtKB-KW"/>
</dbReference>
<dbReference type="STRING" id="69322.SAMN05443669_104418"/>
<dbReference type="SUPFAM" id="SSF52540">
    <property type="entry name" value="P-loop containing nucleoside triphosphate hydrolases"/>
    <property type="match status" value="1"/>
</dbReference>
<dbReference type="PROSITE" id="PS51192">
    <property type="entry name" value="HELICASE_ATP_BIND_1"/>
    <property type="match status" value="1"/>
</dbReference>
<comment type="catalytic activity">
    <reaction evidence="1 10">
        <text>Endonucleolytic cleavage of DNA to give random double-stranded fragments with terminal 5'-phosphates, ATP is simultaneously hydrolyzed.</text>
        <dbReference type="EC" id="3.1.21.3"/>
    </reaction>
</comment>
<keyword evidence="4 10" id="KW-0547">Nucleotide-binding</keyword>
<evidence type="ECO:0000256" key="2">
    <source>
        <dbReference type="ARBA" id="ARBA00008598"/>
    </source>
</evidence>
<evidence type="ECO:0000313" key="13">
    <source>
        <dbReference type="Proteomes" id="UP000184260"/>
    </source>
</evidence>
<protein>
    <recommendedName>
        <fullName evidence="10">Type I restriction enzyme endonuclease subunit</fullName>
        <shortName evidence="10">R protein</shortName>
        <ecNumber evidence="10">3.1.21.3</ecNumber>
    </recommendedName>
</protein>
<evidence type="ECO:0000256" key="6">
    <source>
        <dbReference type="ARBA" id="ARBA00022759"/>
    </source>
</evidence>
<reference evidence="13" key="1">
    <citation type="submission" date="2016-11" db="EMBL/GenBank/DDBJ databases">
        <authorList>
            <person name="Varghese N."/>
            <person name="Submissions S."/>
        </authorList>
    </citation>
    <scope>NUCLEOTIDE SEQUENCE [LARGE SCALE GENOMIC DNA]</scope>
    <source>
        <strain evidence="13">DSM 3661</strain>
    </source>
</reference>
<comment type="similarity">
    <text evidence="2 10">Belongs to the HsdR family.</text>
</comment>
<dbReference type="Gene3D" id="3.90.1570.50">
    <property type="match status" value="1"/>
</dbReference>
<evidence type="ECO:0000256" key="9">
    <source>
        <dbReference type="ARBA" id="ARBA00023125"/>
    </source>
</evidence>
<evidence type="ECO:0000256" key="5">
    <source>
        <dbReference type="ARBA" id="ARBA00022747"/>
    </source>
</evidence>
<keyword evidence="8 10" id="KW-0067">ATP-binding</keyword>
<feature type="domain" description="Helicase ATP-binding" evidence="11">
    <location>
        <begin position="263"/>
        <end position="433"/>
    </location>
</feature>
<keyword evidence="6" id="KW-0255">Endonuclease</keyword>
<evidence type="ECO:0000259" key="11">
    <source>
        <dbReference type="PROSITE" id="PS51192"/>
    </source>
</evidence>
<dbReference type="CDD" id="cd18030">
    <property type="entry name" value="DEXHc_RE_I_HsdR"/>
    <property type="match status" value="1"/>
</dbReference>
<dbReference type="RefSeq" id="WP_245793913.1">
    <property type="nucleotide sequence ID" value="NZ_FRBU01000044.1"/>
</dbReference>
<dbReference type="InterPro" id="IPR004473">
    <property type="entry name" value="Restrct_endonuc_typeI_HsdR"/>
</dbReference>
<gene>
    <name evidence="12" type="ORF">SAMN05443669_104418</name>
</gene>
<dbReference type="InterPro" id="IPR055180">
    <property type="entry name" value="HsdR_RecA-like_helicase_dom_2"/>
</dbReference>
<keyword evidence="5 10" id="KW-0680">Restriction system</keyword>
<accession>A0A1M7JPC9</accession>
<evidence type="ECO:0000256" key="7">
    <source>
        <dbReference type="ARBA" id="ARBA00022801"/>
    </source>
</evidence>
<dbReference type="SMART" id="SM00487">
    <property type="entry name" value="DEXDc"/>
    <property type="match status" value="1"/>
</dbReference>
<evidence type="ECO:0000313" key="12">
    <source>
        <dbReference type="EMBL" id="SHM54864.1"/>
    </source>
</evidence>
<organism evidence="12 13">
    <name type="scientific">Flavobacterium xanthum</name>
    <dbReference type="NCBI Taxonomy" id="69322"/>
    <lineage>
        <taxon>Bacteria</taxon>
        <taxon>Pseudomonadati</taxon>
        <taxon>Bacteroidota</taxon>
        <taxon>Flavobacteriia</taxon>
        <taxon>Flavobacteriales</taxon>
        <taxon>Flavobacteriaceae</taxon>
        <taxon>Flavobacterium</taxon>
    </lineage>
</organism>
<evidence type="ECO:0000256" key="3">
    <source>
        <dbReference type="ARBA" id="ARBA00022722"/>
    </source>
</evidence>
<dbReference type="GO" id="GO:0005524">
    <property type="term" value="F:ATP binding"/>
    <property type="evidence" value="ECO:0007669"/>
    <property type="project" value="UniProtKB-KW"/>
</dbReference>
<dbReference type="Pfam" id="PF18766">
    <property type="entry name" value="SWI2_SNF2"/>
    <property type="match status" value="1"/>
</dbReference>
<dbReference type="Pfam" id="PF22679">
    <property type="entry name" value="T1R_D3-like"/>
    <property type="match status" value="1"/>
</dbReference>
<keyword evidence="9 10" id="KW-0238">DNA-binding</keyword>
<dbReference type="GO" id="GO:0009035">
    <property type="term" value="F:type I site-specific deoxyribonuclease activity"/>
    <property type="evidence" value="ECO:0007669"/>
    <property type="project" value="UniProtKB-EC"/>
</dbReference>
<dbReference type="Pfam" id="PF04313">
    <property type="entry name" value="HSDR_N"/>
    <property type="match status" value="1"/>
</dbReference>
<evidence type="ECO:0000256" key="4">
    <source>
        <dbReference type="ARBA" id="ARBA00022741"/>
    </source>
</evidence>
<comment type="function">
    <text evidence="10">Subunit R is required for both nuclease and ATPase activities, but not for modification.</text>
</comment>
<dbReference type="CDD" id="cd22332">
    <property type="entry name" value="HsdR_N"/>
    <property type="match status" value="1"/>
</dbReference>
<evidence type="ECO:0000256" key="10">
    <source>
        <dbReference type="RuleBase" id="RU364115"/>
    </source>
</evidence>
<dbReference type="GO" id="GO:0009307">
    <property type="term" value="P:DNA restriction-modification system"/>
    <property type="evidence" value="ECO:0007669"/>
    <property type="project" value="UniProtKB-KW"/>
</dbReference>
<dbReference type="InterPro" id="IPR007409">
    <property type="entry name" value="Restrct_endonuc_type1_HsdR_N"/>
</dbReference>
<proteinExistence type="inferred from homology"/>
<dbReference type="Proteomes" id="UP000184260">
    <property type="component" value="Unassembled WGS sequence"/>
</dbReference>
<evidence type="ECO:0000256" key="8">
    <source>
        <dbReference type="ARBA" id="ARBA00022840"/>
    </source>
</evidence>
<dbReference type="InterPro" id="IPR040980">
    <property type="entry name" value="SWI2_SNF2"/>
</dbReference>
<evidence type="ECO:0000256" key="1">
    <source>
        <dbReference type="ARBA" id="ARBA00000851"/>
    </source>
</evidence>
<keyword evidence="13" id="KW-1185">Reference proteome</keyword>
<dbReference type="PANTHER" id="PTHR30195">
    <property type="entry name" value="TYPE I SITE-SPECIFIC DEOXYRIBONUCLEASE PROTEIN SUBUNIT M AND R"/>
    <property type="match status" value="1"/>
</dbReference>
<keyword evidence="7 10" id="KW-0378">Hydrolase</keyword>
<dbReference type="CDD" id="cd18800">
    <property type="entry name" value="SF2_C_EcoR124I-like"/>
    <property type="match status" value="1"/>
</dbReference>
<sequence>MMNNIGQIERHSQNRIVKLFKEQLGYTYYGNWEDREKNSNIEESYLGSYLLKQSYSVTVFSKAIYELKQVADSFSDDLYLKNKKIYAMLRYGVKVKEDVGTNYITVQVIDWKNWANNDFAIAEEVTIKGNRDKRPDIVVYVNGIALGVLELKRGMIDLAEGIRQNITNQQDGFIQSFFATVQFVMAGNDTQGLRYGTIQTKEKYFLNWKEDELDNTELKIDKYLKKLCNKERFLDVIYNCVLFDAGVKKLPRPHQYFALKASQERIHKKEGGIIWHTQGSGKSIMMVMLAKWILENNANARVIILTDRTELDKQIERVFNDAGEPIKRTGSGRELLQQLTQPLPRLLCSLVHKFGKKSEDNFEDFITELEENPVQTIGELYVFVDECHRTQSGKLHLVMKTMLQNAIFVGFTGTPLLKQDKKTTLEVFGSYIHTYKFNEAVEDEVVKDLVYEGRDIDQKLSSPAKVDAWFEAKTKGLNDFQRSELKKKWGTMQNVLSSRSRMEKVVSDILFDFSTKPRLSSEKGNALLVASSIYEACKYFELFNRTELKGKCAVITSYNPATRDITTEDTGANTETDKEYIYKIYSDLLEKVSANANQTKTETYEDNAKAKFRDEPANMKLLIVVSKLLTGFDAPPCTYLYIDKFMQDHTLFQAICRVNRLDTDDKTFGYIVDYKNLFENVSDAINVYTSELDTETFNQEDCEVLLKDRLKMGRERLDNALEELEMICEPVAPPKGQLQYFHYFCGNSELESDLKEREPQRTALYKGTVTFIRAYANIVADMEEAGYNEKECTHIKNRLDFYLKLREEIRIHSGETLDLKTYEADMRHLIDHYIQAEESTIVSPFGDIPLLDLIVNSGISEAINSLPTGIKSNQQAVAETIENNVRQKIIRDHLIDPAFFEEMSTLLTAIIHERKNQALSYGDYLVKIASLTKKVNEGKKDDVPKILTTQSQRALYNNLNQDAELAMACDEAVLYSKQDNFRGDLVKERNIKKALFGLLNNDGEVERIFQIIVNQKEY</sequence>
<dbReference type="PANTHER" id="PTHR30195:SF15">
    <property type="entry name" value="TYPE I RESTRICTION ENZYME HINDI ENDONUCLEASE SUBUNIT"/>
    <property type="match status" value="1"/>
</dbReference>
<dbReference type="EMBL" id="FRBU01000044">
    <property type="protein sequence ID" value="SHM54864.1"/>
    <property type="molecule type" value="Genomic_DNA"/>
</dbReference>
<dbReference type="InterPro" id="IPR014001">
    <property type="entry name" value="Helicase_ATP-bd"/>
</dbReference>
<name>A0A1M7JPC9_9FLAO</name>
<dbReference type="InterPro" id="IPR051268">
    <property type="entry name" value="Type-I_R_enzyme_R_subunit"/>
</dbReference>
<dbReference type="AlphaFoldDB" id="A0A1M7JPC9"/>
<keyword evidence="3" id="KW-0540">Nuclease</keyword>
<dbReference type="EC" id="3.1.21.3" evidence="10"/>